<gene>
    <name evidence="1" type="ORF">DF3PB_700006</name>
</gene>
<organism evidence="1">
    <name type="scientific">metagenome</name>
    <dbReference type="NCBI Taxonomy" id="256318"/>
    <lineage>
        <taxon>unclassified sequences</taxon>
        <taxon>metagenomes</taxon>
    </lineage>
</organism>
<sequence length="337" mass="37011">MNWPRIRFLTIVASCFLALCSAAVASDPLPDAKNLAARGLSLVWRDSLEKHVGEVPTAEVLYGPFGEFSNWHRRNSEATADPRIVARAPDGRAAIQYNVARGNVPHDETLSQHWTPGIQHAGVAVDVWIPADFVFAYECSETSWQPHPGVGRWPIGLWVGSNTYTGNMGGGVSLGEQRGVSIRLNRGSGGDRAGQGASFGAYIYYLNRAQPQCEKDGVLCSYNCPQPDNPRERCFGAGMSKKSGYTPRGRWVPVELEVKMNEPGKHNGCVAFWVDGALVDEGCGMDFGADRGWLIRGIYTYQMWHCDGSPRKQAWWLSNIRLYAPQPAPDKGAGKAR</sequence>
<dbReference type="AlphaFoldDB" id="A0A380TLE1"/>
<evidence type="ECO:0000313" key="1">
    <source>
        <dbReference type="EMBL" id="SUS08504.1"/>
    </source>
</evidence>
<dbReference type="Gene3D" id="2.60.120.200">
    <property type="match status" value="1"/>
</dbReference>
<reference evidence="1" key="1">
    <citation type="submission" date="2018-07" db="EMBL/GenBank/DDBJ databases">
        <authorList>
            <person name="Quirk P.G."/>
            <person name="Krulwich T.A."/>
        </authorList>
    </citation>
    <scope>NUCLEOTIDE SEQUENCE</scope>
</reference>
<proteinExistence type="predicted"/>
<evidence type="ECO:0008006" key="2">
    <source>
        <dbReference type="Google" id="ProtNLM"/>
    </source>
</evidence>
<dbReference type="EMBL" id="UIDG01000624">
    <property type="protein sequence ID" value="SUS08504.1"/>
    <property type="molecule type" value="Genomic_DNA"/>
</dbReference>
<name>A0A380TLE1_9ZZZZ</name>
<accession>A0A380TLE1</accession>
<protein>
    <recommendedName>
        <fullName evidence="2">Polysaccharide lyase</fullName>
    </recommendedName>
</protein>